<evidence type="ECO:0000313" key="1">
    <source>
        <dbReference type="EMBL" id="QQK76915.1"/>
    </source>
</evidence>
<organism evidence="1 2">
    <name type="scientific">Salicibibacter cibarius</name>
    <dbReference type="NCBI Taxonomy" id="2743000"/>
    <lineage>
        <taxon>Bacteria</taxon>
        <taxon>Bacillati</taxon>
        <taxon>Bacillota</taxon>
        <taxon>Bacilli</taxon>
        <taxon>Bacillales</taxon>
        <taxon>Bacillaceae</taxon>
        <taxon>Salicibibacter</taxon>
    </lineage>
</organism>
<proteinExistence type="predicted"/>
<name>A0A7T6Z4U9_9BACI</name>
<dbReference type="AlphaFoldDB" id="A0A7T6Z4U9"/>
<accession>A0A7T6Z4U9</accession>
<sequence length="316" mass="36007">MPVFLFGALSTFVIAGCAANSAKDTYLEAMDTKNEGDAYHLGASADVETPEAIDSEMASTLALSLDNFNFAFEIRGEHDGESYEIEQDFPGSALTTYEPYPIHIENGVLDDTTYYQPVESMIDFFNETGAYGFEVQLSEEIEGMHIELPFETGEHSFDDFFHEDEEFLELVSDLDDDRFEENDGEISFSLEGEEARPYLEKKFFAFSQVALPGSEQLYDLENGDEQMSVGEVEIRASLTEDGVLSAEEYVIPIEENGREWLAELRLDYYDLDYDGEILMVEDIDPLTEEDFNDYMMEEQQRDLGELIDEMDEMEDE</sequence>
<reference evidence="1 2" key="1">
    <citation type="submission" date="2020-06" db="EMBL/GenBank/DDBJ databases">
        <title>Genomic analysis of Salicibibacter sp. NKC5-3.</title>
        <authorList>
            <person name="Oh Y.J."/>
        </authorList>
    </citation>
    <scope>NUCLEOTIDE SEQUENCE [LARGE SCALE GENOMIC DNA]</scope>
    <source>
        <strain evidence="1 2">NKC5-3</strain>
    </source>
</reference>
<dbReference type="Proteomes" id="UP000595823">
    <property type="component" value="Chromosome"/>
</dbReference>
<protein>
    <submittedName>
        <fullName evidence="1">Uncharacterized protein</fullName>
    </submittedName>
</protein>
<evidence type="ECO:0000313" key="2">
    <source>
        <dbReference type="Proteomes" id="UP000595823"/>
    </source>
</evidence>
<dbReference type="KEGG" id="scia:HUG15_15960"/>
<keyword evidence="2" id="KW-1185">Reference proteome</keyword>
<dbReference type="EMBL" id="CP054705">
    <property type="protein sequence ID" value="QQK76915.1"/>
    <property type="molecule type" value="Genomic_DNA"/>
</dbReference>
<gene>
    <name evidence="1" type="ORF">HUG15_15960</name>
</gene>